<evidence type="ECO:0000259" key="7">
    <source>
        <dbReference type="Pfam" id="PF08240"/>
    </source>
</evidence>
<evidence type="ECO:0000256" key="2">
    <source>
        <dbReference type="ARBA" id="ARBA00022723"/>
    </source>
</evidence>
<keyword evidence="4" id="KW-0560">Oxidoreductase</keyword>
<dbReference type="InterPro" id="IPR013149">
    <property type="entry name" value="ADH-like_C"/>
</dbReference>
<proteinExistence type="inferred from homology"/>
<reference evidence="8 9" key="1">
    <citation type="submission" date="2020-07" db="EMBL/GenBank/DDBJ databases">
        <title>Above-ground endophytic microbial communities from plants in different locations in the United States.</title>
        <authorList>
            <person name="Frank C."/>
        </authorList>
    </citation>
    <scope>NUCLEOTIDE SEQUENCE [LARGE SCALE GENOMIC DNA]</scope>
    <source>
        <strain evidence="8 9">WPL5_2</strain>
    </source>
</reference>
<dbReference type="SUPFAM" id="SSF51735">
    <property type="entry name" value="NAD(P)-binding Rossmann-fold domains"/>
    <property type="match status" value="1"/>
</dbReference>
<comment type="cofactor">
    <cofactor evidence="1 5">
        <name>Zn(2+)</name>
        <dbReference type="ChEBI" id="CHEBI:29105"/>
    </cofactor>
</comment>
<dbReference type="InterPro" id="IPR002328">
    <property type="entry name" value="ADH_Zn_CS"/>
</dbReference>
<dbReference type="Pfam" id="PF08240">
    <property type="entry name" value="ADH_N"/>
    <property type="match status" value="1"/>
</dbReference>
<sequence>MRAVVWHGIGDIRLDDVPEPTIQDPEDAIVRITRSAICGTDLHFVRGTMAPMEEGTILGHEAVGVVTEVGDAVRGFSPGDRVLINSTVSCGACRYCRMGKTAQCDRANTNGPQAGTAFFGGPASTGPIDGLQAEYARVPWARNTMHPLPDNVSDEQAILLSDIFPTGWFGAELAGVTRGDVVVVFGAGIVGQFAAVSAYKQGAGRVIVVDGEQTRLAAALAQHREVVDYNAEDPVETIMSLTDGIGADCVIDAVGVDAERPKRGPAAVDAEQAAAFDDEVATIAPDASADGFGDAHQWKPGDGPSQVSQWAVASVAKYGRIGIIGVYGPTAERYPIGEAMLKNLTIRMGNCDHHSVTPPLIDMVAAGQFDPTALITEHEPIGSAIDAYEAFDRREPGWVKVELEPSTR</sequence>
<evidence type="ECO:0000256" key="3">
    <source>
        <dbReference type="ARBA" id="ARBA00022833"/>
    </source>
</evidence>
<evidence type="ECO:0000256" key="1">
    <source>
        <dbReference type="ARBA" id="ARBA00001947"/>
    </source>
</evidence>
<dbReference type="PANTHER" id="PTHR42813:SF7">
    <property type="entry name" value="ALCOHOL DEHYDROGENASE (ZN-DEPENDENT)-RELATED"/>
    <property type="match status" value="1"/>
</dbReference>
<dbReference type="InterPro" id="IPR036291">
    <property type="entry name" value="NAD(P)-bd_dom_sf"/>
</dbReference>
<dbReference type="Gene3D" id="3.90.180.10">
    <property type="entry name" value="Medium-chain alcohol dehydrogenases, catalytic domain"/>
    <property type="match status" value="1"/>
</dbReference>
<comment type="caution">
    <text evidence="8">The sequence shown here is derived from an EMBL/GenBank/DDBJ whole genome shotgun (WGS) entry which is preliminary data.</text>
</comment>
<accession>A0AAW3T5F8</accession>
<evidence type="ECO:0000256" key="5">
    <source>
        <dbReference type="RuleBase" id="RU361277"/>
    </source>
</evidence>
<dbReference type="GO" id="GO:0016491">
    <property type="term" value="F:oxidoreductase activity"/>
    <property type="evidence" value="ECO:0007669"/>
    <property type="project" value="UniProtKB-KW"/>
</dbReference>
<name>A0AAW3T5F8_9MICO</name>
<dbReference type="InterPro" id="IPR011032">
    <property type="entry name" value="GroES-like_sf"/>
</dbReference>
<dbReference type="AlphaFoldDB" id="A0AAW3T5F8"/>
<keyword evidence="2 5" id="KW-0479">Metal-binding</keyword>
<dbReference type="Proteomes" id="UP000590225">
    <property type="component" value="Unassembled WGS sequence"/>
</dbReference>
<dbReference type="PROSITE" id="PS00059">
    <property type="entry name" value="ADH_ZINC"/>
    <property type="match status" value="1"/>
</dbReference>
<dbReference type="EMBL" id="JACGXP010000002">
    <property type="protein sequence ID" value="MBA8990140.1"/>
    <property type="molecule type" value="Genomic_DNA"/>
</dbReference>
<evidence type="ECO:0000259" key="6">
    <source>
        <dbReference type="Pfam" id="PF00107"/>
    </source>
</evidence>
<evidence type="ECO:0000313" key="8">
    <source>
        <dbReference type="EMBL" id="MBA8990140.1"/>
    </source>
</evidence>
<dbReference type="PANTHER" id="PTHR42813">
    <property type="entry name" value="ZINC-TYPE ALCOHOL DEHYDROGENASE-LIKE"/>
    <property type="match status" value="1"/>
</dbReference>
<organism evidence="8 9">
    <name type="scientific">Curtobacterium pusillum</name>
    <dbReference type="NCBI Taxonomy" id="69373"/>
    <lineage>
        <taxon>Bacteria</taxon>
        <taxon>Bacillati</taxon>
        <taxon>Actinomycetota</taxon>
        <taxon>Actinomycetes</taxon>
        <taxon>Micrococcales</taxon>
        <taxon>Microbacteriaceae</taxon>
        <taxon>Curtobacterium</taxon>
    </lineage>
</organism>
<evidence type="ECO:0000313" key="9">
    <source>
        <dbReference type="Proteomes" id="UP000590225"/>
    </source>
</evidence>
<dbReference type="GO" id="GO:0008270">
    <property type="term" value="F:zinc ion binding"/>
    <property type="evidence" value="ECO:0007669"/>
    <property type="project" value="InterPro"/>
</dbReference>
<feature type="domain" description="Alcohol dehydrogenase-like N-terminal" evidence="7">
    <location>
        <begin position="25"/>
        <end position="150"/>
    </location>
</feature>
<dbReference type="SUPFAM" id="SSF50129">
    <property type="entry name" value="GroES-like"/>
    <property type="match status" value="1"/>
</dbReference>
<dbReference type="Gene3D" id="3.40.50.720">
    <property type="entry name" value="NAD(P)-binding Rossmann-like Domain"/>
    <property type="match status" value="1"/>
</dbReference>
<evidence type="ECO:0000256" key="4">
    <source>
        <dbReference type="ARBA" id="ARBA00023002"/>
    </source>
</evidence>
<dbReference type="Pfam" id="PF00107">
    <property type="entry name" value="ADH_zinc_N"/>
    <property type="match status" value="1"/>
</dbReference>
<dbReference type="InterPro" id="IPR013154">
    <property type="entry name" value="ADH-like_N"/>
</dbReference>
<comment type="similarity">
    <text evidence="5">Belongs to the zinc-containing alcohol dehydrogenase family.</text>
</comment>
<dbReference type="RefSeq" id="WP_182515651.1">
    <property type="nucleotide sequence ID" value="NZ_JACGXP010000002.1"/>
</dbReference>
<feature type="domain" description="Alcohol dehydrogenase-like C-terminal" evidence="6">
    <location>
        <begin position="190"/>
        <end position="257"/>
    </location>
</feature>
<keyword evidence="3 5" id="KW-0862">Zinc</keyword>
<gene>
    <name evidence="8" type="ORF">FHW23_001386</name>
</gene>
<protein>
    <submittedName>
        <fullName evidence="8">Threonine dehydrogenase-like Zn-dependent dehydrogenase</fullName>
    </submittedName>
</protein>